<name>A0A9W3BC03_BIOGL</name>
<feature type="coiled-coil region" evidence="1">
    <location>
        <begin position="257"/>
        <end position="284"/>
    </location>
</feature>
<accession>A0A9W3BC03</accession>
<dbReference type="Proteomes" id="UP001165740">
    <property type="component" value="Chromosome 9"/>
</dbReference>
<keyword evidence="1" id="KW-0175">Coiled coil</keyword>
<gene>
    <name evidence="3" type="primary">LOC106068247</name>
</gene>
<feature type="coiled-coil region" evidence="1">
    <location>
        <begin position="121"/>
        <end position="215"/>
    </location>
</feature>
<dbReference type="RefSeq" id="XP_055896954.1">
    <property type="nucleotide sequence ID" value="XM_056040979.1"/>
</dbReference>
<protein>
    <submittedName>
        <fullName evidence="3">Uncharacterized protein LOC106068247 isoform X1</fullName>
    </submittedName>
</protein>
<evidence type="ECO:0000313" key="2">
    <source>
        <dbReference type="Proteomes" id="UP001165740"/>
    </source>
</evidence>
<sequence>MRPYLEMVEMGLKLQNLKEISEFLKNAFENIDLIKVKCESWIEEFETSSYEDITQLITDKTLEVLKRCLSMASSQIEASTAVTSLTKQESKEKHNDTLKMPNTFTNVSQYQSLSEKCIQLKANETSQNKKIQKLKQRLQSQLEVNKCLKEKLDSKGNEIQNMDTKLVEFKQEFMNELTCASNFMLQLQSHCQTLSEQLEAKKEKEEIQNKKTEVLSNKTDIISQTQDYISKSTKAIVQQQGELNKKMEIIQKNQDSFAKCSTRLETLEKEMKKLNEISETKHKHVEQTNDVRNNGTDTLDKVVKKINTLEAQLITITKVSARVESLENEIMKLNGISEMKQIHGQQTLQMKKVKKESLDQAIGLSDVKCFEDSQLNIGHHEQQISTLGEADLVRHLANCEKNPGHANFIPIKTFSIKHLPLVHQNTDMYAFIKAASNLTVRINVTKTSQYRPKCWPNTEVPYFLNDMRGRDCLRTGSGMVVKVSKSNEISYIDQWNVTVQTATSVVFDLLEAKCTSLRFFYDAEDSPEVVLNYVDCSIYHDVNKDTCFIDFKTYDKQLAAKLQSLVKWYDTLYQKVNKTANCDDFMFIVSHPHGCSKQISLGQRLDRHTSKPSSDKITYLTSTCPGSSGAIVHCIGYINMNHTGCLQSGENYCSYRGSFYRSD</sequence>
<dbReference type="GeneID" id="106068247"/>
<dbReference type="OrthoDB" id="6217307at2759"/>
<feature type="coiled-coil region" evidence="1">
    <location>
        <begin position="309"/>
        <end position="336"/>
    </location>
</feature>
<keyword evidence="2" id="KW-1185">Reference proteome</keyword>
<organism evidence="2 3">
    <name type="scientific">Biomphalaria glabrata</name>
    <name type="common">Bloodfluke planorb</name>
    <name type="synonym">Freshwater snail</name>
    <dbReference type="NCBI Taxonomy" id="6526"/>
    <lineage>
        <taxon>Eukaryota</taxon>
        <taxon>Metazoa</taxon>
        <taxon>Spiralia</taxon>
        <taxon>Lophotrochozoa</taxon>
        <taxon>Mollusca</taxon>
        <taxon>Gastropoda</taxon>
        <taxon>Heterobranchia</taxon>
        <taxon>Euthyneura</taxon>
        <taxon>Panpulmonata</taxon>
        <taxon>Hygrophila</taxon>
        <taxon>Lymnaeoidea</taxon>
        <taxon>Planorbidae</taxon>
        <taxon>Biomphalaria</taxon>
    </lineage>
</organism>
<reference evidence="3" key="1">
    <citation type="submission" date="2025-08" db="UniProtKB">
        <authorList>
            <consortium name="RefSeq"/>
        </authorList>
    </citation>
    <scope>IDENTIFICATION</scope>
</reference>
<dbReference type="AlphaFoldDB" id="A0A9W3BC03"/>
<evidence type="ECO:0000256" key="1">
    <source>
        <dbReference type="SAM" id="Coils"/>
    </source>
</evidence>
<evidence type="ECO:0000313" key="3">
    <source>
        <dbReference type="RefSeq" id="XP_055896954.1"/>
    </source>
</evidence>
<proteinExistence type="predicted"/>